<proteinExistence type="predicted"/>
<name>A0A9W6B8G9_9FLAO</name>
<dbReference type="GO" id="GO:0044384">
    <property type="term" value="C:host outer membrane"/>
    <property type="evidence" value="ECO:0007669"/>
    <property type="project" value="InterPro"/>
</dbReference>
<evidence type="ECO:0008006" key="4">
    <source>
        <dbReference type="Google" id="ProtNLM"/>
    </source>
</evidence>
<sequence>MKKKLTLALLLVASLGAFAQQTNEKEKDSAWTTEGNINLLFNQSAFNADWLGGGTSNMAGNLSVSYGFNYTKNDWTWDNKILLDYGITKVKNEEFTKKTNDRLEFNSILGKKAGGNWYYSAFLNFKTQMDKGFTYGTLDDGTEYRVEYTHLLSPGYLQIGPGALWKKSDNLKVNIAPATSKLVFVDKDFTSYDGYVDGDYFGVDANSSTRFEFGAALSGYAKFNIMENVSAENILALYSNYLEDPQNVDIDYTLNVVMKINKYLTTNFTFQAIYDDNAARAFQIREVFGLGIGYKF</sequence>
<evidence type="ECO:0000256" key="1">
    <source>
        <dbReference type="SAM" id="SignalP"/>
    </source>
</evidence>
<dbReference type="RefSeq" id="WP_281756218.1">
    <property type="nucleotide sequence ID" value="NZ_BRVP01000028.1"/>
</dbReference>
<gene>
    <name evidence="2" type="ORF">NBRC110019_29530</name>
</gene>
<reference evidence="2" key="1">
    <citation type="submission" date="2022-07" db="EMBL/GenBank/DDBJ databases">
        <title>Taxonomy of Novel Oxalotrophic and Methylotrophic Bacteria.</title>
        <authorList>
            <person name="Sahin N."/>
            <person name="Tani A."/>
        </authorList>
    </citation>
    <scope>NUCLEOTIDE SEQUENCE</scope>
    <source>
        <strain evidence="2">AM327</strain>
    </source>
</reference>
<dbReference type="AlphaFoldDB" id="A0A9W6B8G9"/>
<keyword evidence="3" id="KW-1185">Reference proteome</keyword>
<dbReference type="InterPro" id="IPR021428">
    <property type="entry name" value="DUF3078"/>
</dbReference>
<dbReference type="Proteomes" id="UP001143545">
    <property type="component" value="Unassembled WGS sequence"/>
</dbReference>
<keyword evidence="1" id="KW-0732">Signal</keyword>
<feature type="chain" id="PRO_5040961287" description="DUF3078 domain-containing protein" evidence="1">
    <location>
        <begin position="20"/>
        <end position="296"/>
    </location>
</feature>
<dbReference type="InterPro" id="IPR000758">
    <property type="entry name" value="Enterovir_OMP"/>
</dbReference>
<dbReference type="PROSITE" id="PS00695">
    <property type="entry name" value="ENT_VIR_OMP_2"/>
    <property type="match status" value="1"/>
</dbReference>
<comment type="caution">
    <text evidence="2">The sequence shown here is derived from an EMBL/GenBank/DDBJ whole genome shotgun (WGS) entry which is preliminary data.</text>
</comment>
<evidence type="ECO:0000313" key="3">
    <source>
        <dbReference type="Proteomes" id="UP001143545"/>
    </source>
</evidence>
<feature type="signal peptide" evidence="1">
    <location>
        <begin position="1"/>
        <end position="19"/>
    </location>
</feature>
<dbReference type="EMBL" id="BRVP01000028">
    <property type="protein sequence ID" value="GLB53912.1"/>
    <property type="molecule type" value="Genomic_DNA"/>
</dbReference>
<accession>A0A9W6B8G9</accession>
<protein>
    <recommendedName>
        <fullName evidence="4">DUF3078 domain-containing protein</fullName>
    </recommendedName>
</protein>
<dbReference type="Pfam" id="PF11276">
    <property type="entry name" value="DUF3078"/>
    <property type="match status" value="1"/>
</dbReference>
<organism evidence="2 3">
    <name type="scientific">Neptunitalea chrysea</name>
    <dbReference type="NCBI Taxonomy" id="1647581"/>
    <lineage>
        <taxon>Bacteria</taxon>
        <taxon>Pseudomonadati</taxon>
        <taxon>Bacteroidota</taxon>
        <taxon>Flavobacteriia</taxon>
        <taxon>Flavobacteriales</taxon>
        <taxon>Flavobacteriaceae</taxon>
        <taxon>Neptunitalea</taxon>
    </lineage>
</organism>
<evidence type="ECO:0000313" key="2">
    <source>
        <dbReference type="EMBL" id="GLB53912.1"/>
    </source>
</evidence>